<dbReference type="Proteomes" id="UP001362999">
    <property type="component" value="Unassembled WGS sequence"/>
</dbReference>
<keyword evidence="12 15" id="KW-0472">Membrane</keyword>
<dbReference type="InterPro" id="IPR002401">
    <property type="entry name" value="Cyt_P450_E_grp-I"/>
</dbReference>
<evidence type="ECO:0000256" key="3">
    <source>
        <dbReference type="ARBA" id="ARBA00004721"/>
    </source>
</evidence>
<dbReference type="InterPro" id="IPR036396">
    <property type="entry name" value="Cyt_P450_sf"/>
</dbReference>
<keyword evidence="11 14" id="KW-0503">Monooxygenase</keyword>
<dbReference type="Gene3D" id="1.10.630.10">
    <property type="entry name" value="Cytochrome P450"/>
    <property type="match status" value="1"/>
</dbReference>
<comment type="pathway">
    <text evidence="3">Secondary metabolite biosynthesis; terpenoid biosynthesis.</text>
</comment>
<comment type="cofactor">
    <cofactor evidence="1 13">
        <name>heme</name>
        <dbReference type="ChEBI" id="CHEBI:30413"/>
    </cofactor>
</comment>
<keyword evidence="9 14" id="KW-0560">Oxidoreductase</keyword>
<evidence type="ECO:0000256" key="14">
    <source>
        <dbReference type="RuleBase" id="RU000461"/>
    </source>
</evidence>
<dbReference type="InterPro" id="IPR001128">
    <property type="entry name" value="Cyt_P450"/>
</dbReference>
<organism evidence="16 17">
    <name type="scientific">Favolaschia claudopus</name>
    <dbReference type="NCBI Taxonomy" id="2862362"/>
    <lineage>
        <taxon>Eukaryota</taxon>
        <taxon>Fungi</taxon>
        <taxon>Dikarya</taxon>
        <taxon>Basidiomycota</taxon>
        <taxon>Agaricomycotina</taxon>
        <taxon>Agaricomycetes</taxon>
        <taxon>Agaricomycetidae</taxon>
        <taxon>Agaricales</taxon>
        <taxon>Marasmiineae</taxon>
        <taxon>Mycenaceae</taxon>
        <taxon>Favolaschia</taxon>
    </lineage>
</organism>
<protein>
    <submittedName>
        <fullName evidence="16">Cytochrome P450</fullName>
    </submittedName>
</protein>
<name>A0AAW0ATN4_9AGAR</name>
<keyword evidence="7 13" id="KW-0479">Metal-binding</keyword>
<evidence type="ECO:0000256" key="7">
    <source>
        <dbReference type="ARBA" id="ARBA00022723"/>
    </source>
</evidence>
<dbReference type="GO" id="GO:0004497">
    <property type="term" value="F:monooxygenase activity"/>
    <property type="evidence" value="ECO:0007669"/>
    <property type="project" value="UniProtKB-KW"/>
</dbReference>
<comment type="similarity">
    <text evidence="4 14">Belongs to the cytochrome P450 family.</text>
</comment>
<dbReference type="PRINTS" id="PR00463">
    <property type="entry name" value="EP450I"/>
</dbReference>
<accession>A0AAW0ATN4</accession>
<comment type="caution">
    <text evidence="16">The sequence shown here is derived from an EMBL/GenBank/DDBJ whole genome shotgun (WGS) entry which is preliminary data.</text>
</comment>
<dbReference type="GO" id="GO:0005506">
    <property type="term" value="F:iron ion binding"/>
    <property type="evidence" value="ECO:0007669"/>
    <property type="project" value="InterPro"/>
</dbReference>
<evidence type="ECO:0000313" key="16">
    <source>
        <dbReference type="EMBL" id="KAK7016328.1"/>
    </source>
</evidence>
<comment type="subcellular location">
    <subcellularLocation>
        <location evidence="2">Membrane</location>
    </subcellularLocation>
</comment>
<feature type="transmembrane region" description="Helical" evidence="15">
    <location>
        <begin position="6"/>
        <end position="25"/>
    </location>
</feature>
<dbReference type="PROSITE" id="PS00086">
    <property type="entry name" value="CYTOCHROME_P450"/>
    <property type="match status" value="1"/>
</dbReference>
<dbReference type="AlphaFoldDB" id="A0AAW0ATN4"/>
<dbReference type="InterPro" id="IPR017972">
    <property type="entry name" value="Cyt_P450_CS"/>
</dbReference>
<dbReference type="SUPFAM" id="SSF48264">
    <property type="entry name" value="Cytochrome P450"/>
    <property type="match status" value="1"/>
</dbReference>
<feature type="binding site" description="axial binding residue" evidence="13">
    <location>
        <position position="470"/>
    </location>
    <ligand>
        <name>heme</name>
        <dbReference type="ChEBI" id="CHEBI:30413"/>
    </ligand>
    <ligandPart>
        <name>Fe</name>
        <dbReference type="ChEBI" id="CHEBI:18248"/>
    </ligandPart>
</feature>
<dbReference type="EMBL" id="JAWWNJ010000051">
    <property type="protein sequence ID" value="KAK7016328.1"/>
    <property type="molecule type" value="Genomic_DNA"/>
</dbReference>
<evidence type="ECO:0000256" key="6">
    <source>
        <dbReference type="ARBA" id="ARBA00022692"/>
    </source>
</evidence>
<dbReference type="GO" id="GO:0016020">
    <property type="term" value="C:membrane"/>
    <property type="evidence" value="ECO:0007669"/>
    <property type="project" value="UniProtKB-SubCell"/>
</dbReference>
<evidence type="ECO:0000256" key="15">
    <source>
        <dbReference type="SAM" id="Phobius"/>
    </source>
</evidence>
<keyword evidence="17" id="KW-1185">Reference proteome</keyword>
<evidence type="ECO:0000256" key="8">
    <source>
        <dbReference type="ARBA" id="ARBA00022989"/>
    </source>
</evidence>
<keyword evidence="5 13" id="KW-0349">Heme</keyword>
<dbReference type="PANTHER" id="PTHR24305:SF166">
    <property type="entry name" value="CYTOCHROME P450 12A4, MITOCHONDRIAL-RELATED"/>
    <property type="match status" value="1"/>
</dbReference>
<evidence type="ECO:0000256" key="10">
    <source>
        <dbReference type="ARBA" id="ARBA00023004"/>
    </source>
</evidence>
<keyword evidence="10 13" id="KW-0408">Iron</keyword>
<evidence type="ECO:0000256" key="11">
    <source>
        <dbReference type="ARBA" id="ARBA00023033"/>
    </source>
</evidence>
<evidence type="ECO:0000256" key="13">
    <source>
        <dbReference type="PIRSR" id="PIRSR602401-1"/>
    </source>
</evidence>
<dbReference type="GO" id="GO:0016705">
    <property type="term" value="F:oxidoreductase activity, acting on paired donors, with incorporation or reduction of molecular oxygen"/>
    <property type="evidence" value="ECO:0007669"/>
    <property type="project" value="InterPro"/>
</dbReference>
<keyword evidence="6 15" id="KW-0812">Transmembrane</keyword>
<keyword evidence="8 15" id="KW-1133">Transmembrane helix</keyword>
<sequence>MVMPNPSFIWMFSLLAGTWLIFWVWRPGRTRTTRLQGPSSPNPLWGFMLYILTSPDISVDFERWATLYGGAFEIPLAFGTKEIVIMDPKALTHCYNSERAVYVRPENERRWIAEMLGCGVLWAEGETHKWQRKLLTPAFSNVAIRRLTHGFYDSSYKLKRFWDEALKLNADGEVIEVQEWMNRVALDSIGIAGFSHDFQFLDGKESSVANAFHALELSGSAFFDGCIFILALFFPLLFKIPTQRTLRFRELRRIMNEVAQRLLENTRRERERGIAEEHSDTSIIGLLIKAEQTDSALSMTRDELVAQNVMLLAGYETTAASLAWALIELAKHPEMQDKLRAEAVRFGGADPTWDQLTSTIELPYLDAFVHEVLRMHPALQNILRTASKDDVIPLGTPIVGPSGETISSILVAKGTTIRQPLQSLNCSDFLWGVDAKEFKPERWFGDITVPANQLQGHRHLLTFHDGPRTCLGKPFALAEMKAVLTVLIRNYTFEFPAGRETKIEDHLTFVIRPKVVGEKGTRVPLRLEPDQCFLEPGMTSNPTWPPDTQLDAVEALM</sequence>
<dbReference type="InterPro" id="IPR050121">
    <property type="entry name" value="Cytochrome_P450_monoxygenase"/>
</dbReference>
<dbReference type="GO" id="GO:0020037">
    <property type="term" value="F:heme binding"/>
    <property type="evidence" value="ECO:0007669"/>
    <property type="project" value="InterPro"/>
</dbReference>
<evidence type="ECO:0000256" key="9">
    <source>
        <dbReference type="ARBA" id="ARBA00023002"/>
    </source>
</evidence>
<evidence type="ECO:0000256" key="1">
    <source>
        <dbReference type="ARBA" id="ARBA00001971"/>
    </source>
</evidence>
<dbReference type="Pfam" id="PF00067">
    <property type="entry name" value="p450"/>
    <property type="match status" value="1"/>
</dbReference>
<evidence type="ECO:0000256" key="5">
    <source>
        <dbReference type="ARBA" id="ARBA00022617"/>
    </source>
</evidence>
<gene>
    <name evidence="16" type="ORF">R3P38DRAFT_3400338</name>
</gene>
<proteinExistence type="inferred from homology"/>
<evidence type="ECO:0000256" key="4">
    <source>
        <dbReference type="ARBA" id="ARBA00010617"/>
    </source>
</evidence>
<dbReference type="PRINTS" id="PR00385">
    <property type="entry name" value="P450"/>
</dbReference>
<reference evidence="16 17" key="1">
    <citation type="journal article" date="2024" name="J Genomics">
        <title>Draft genome sequencing and assembly of Favolaschia claudopus CIRM-BRFM 2984 isolated from oak limbs.</title>
        <authorList>
            <person name="Navarro D."/>
            <person name="Drula E."/>
            <person name="Chaduli D."/>
            <person name="Cazenave R."/>
            <person name="Ahrendt S."/>
            <person name="Wang J."/>
            <person name="Lipzen A."/>
            <person name="Daum C."/>
            <person name="Barry K."/>
            <person name="Grigoriev I.V."/>
            <person name="Favel A."/>
            <person name="Rosso M.N."/>
            <person name="Martin F."/>
        </authorList>
    </citation>
    <scope>NUCLEOTIDE SEQUENCE [LARGE SCALE GENOMIC DNA]</scope>
    <source>
        <strain evidence="16 17">CIRM-BRFM 2984</strain>
    </source>
</reference>
<dbReference type="PANTHER" id="PTHR24305">
    <property type="entry name" value="CYTOCHROME P450"/>
    <property type="match status" value="1"/>
</dbReference>
<evidence type="ECO:0000256" key="12">
    <source>
        <dbReference type="ARBA" id="ARBA00023136"/>
    </source>
</evidence>
<evidence type="ECO:0000256" key="2">
    <source>
        <dbReference type="ARBA" id="ARBA00004370"/>
    </source>
</evidence>
<evidence type="ECO:0000313" key="17">
    <source>
        <dbReference type="Proteomes" id="UP001362999"/>
    </source>
</evidence>